<reference evidence="2" key="1">
    <citation type="journal article" date="2020" name="Stud. Mycol.">
        <title>101 Dothideomycetes genomes: a test case for predicting lifestyles and emergence of pathogens.</title>
        <authorList>
            <person name="Haridas S."/>
            <person name="Albert R."/>
            <person name="Binder M."/>
            <person name="Bloem J."/>
            <person name="Labutti K."/>
            <person name="Salamov A."/>
            <person name="Andreopoulos B."/>
            <person name="Baker S."/>
            <person name="Barry K."/>
            <person name="Bills G."/>
            <person name="Bluhm B."/>
            <person name="Cannon C."/>
            <person name="Castanera R."/>
            <person name="Culley D."/>
            <person name="Daum C."/>
            <person name="Ezra D."/>
            <person name="Gonzalez J."/>
            <person name="Henrissat B."/>
            <person name="Kuo A."/>
            <person name="Liang C."/>
            <person name="Lipzen A."/>
            <person name="Lutzoni F."/>
            <person name="Magnuson J."/>
            <person name="Mondo S."/>
            <person name="Nolan M."/>
            <person name="Ohm R."/>
            <person name="Pangilinan J."/>
            <person name="Park H.-J."/>
            <person name="Ramirez L."/>
            <person name="Alfaro M."/>
            <person name="Sun H."/>
            <person name="Tritt A."/>
            <person name="Yoshinaga Y."/>
            <person name="Zwiers L.-H."/>
            <person name="Turgeon B."/>
            <person name="Goodwin S."/>
            <person name="Spatafora J."/>
            <person name="Crous P."/>
            <person name="Grigoriev I."/>
        </authorList>
    </citation>
    <scope>NUCLEOTIDE SEQUENCE</scope>
    <source>
        <strain evidence="2">CBS 109.77</strain>
    </source>
</reference>
<dbReference type="SMART" id="SM00829">
    <property type="entry name" value="PKS_ER"/>
    <property type="match status" value="1"/>
</dbReference>
<dbReference type="SUPFAM" id="SSF51735">
    <property type="entry name" value="NAD(P)-binding Rossmann-fold domains"/>
    <property type="match status" value="1"/>
</dbReference>
<dbReference type="CDD" id="cd08267">
    <property type="entry name" value="MDR1"/>
    <property type="match status" value="1"/>
</dbReference>
<name>A0A6A6WUP3_9PLEO</name>
<dbReference type="PANTHER" id="PTHR11695:SF294">
    <property type="entry name" value="RETICULON-4-INTERACTING PROTEIN 1, MITOCHONDRIAL"/>
    <property type="match status" value="1"/>
</dbReference>
<accession>A0A6A6WUP3</accession>
<gene>
    <name evidence="2" type="ORF">K505DRAFT_329394</name>
</gene>
<dbReference type="InterPro" id="IPR020843">
    <property type="entry name" value="ER"/>
</dbReference>
<evidence type="ECO:0000313" key="3">
    <source>
        <dbReference type="Proteomes" id="UP000799757"/>
    </source>
</evidence>
<keyword evidence="3" id="KW-1185">Reference proteome</keyword>
<proteinExistence type="predicted"/>
<dbReference type="InterPro" id="IPR036291">
    <property type="entry name" value="NAD(P)-bd_dom_sf"/>
</dbReference>
<evidence type="ECO:0000259" key="1">
    <source>
        <dbReference type="SMART" id="SM00829"/>
    </source>
</evidence>
<sequence length="356" mass="38268">MASPPTIPSTMQAWTYSTKGPHREVLKINTIPTPKPPSGGNVLIKVAYSGLNPGDVKVMKTIPQLLRPKMSMPGMDYSGIIVARGPSAPANLPIGERVFGMLATKSLFLGHGTLCEYITLDPMGVMVAPIPENLSLEEAGAIPSGGVMAWQTCRHGSVPVGNNFRVLVNGASGGCGSMFVQGVLAMGAKEVVGTCSASNLELVRELGASRAIDYRANAPLPEFLAKEYGGPDQQFDFILDTVGSQELYINSPKYLREGGVFVNIGDYTNGTLKTAFHWILNYIRPTWLGGTPRKFVMFSGNVAPEGADWTVRYAAEGKLKAVIQKVYEFEEALEAFDLIETKRVKGRLVVKVGEGA</sequence>
<dbReference type="GO" id="GO:0016491">
    <property type="term" value="F:oxidoreductase activity"/>
    <property type="evidence" value="ECO:0007669"/>
    <property type="project" value="InterPro"/>
</dbReference>
<dbReference type="Proteomes" id="UP000799757">
    <property type="component" value="Unassembled WGS sequence"/>
</dbReference>
<dbReference type="Pfam" id="PF13602">
    <property type="entry name" value="ADH_zinc_N_2"/>
    <property type="match status" value="1"/>
</dbReference>
<feature type="domain" description="Enoyl reductase (ER)" evidence="1">
    <location>
        <begin position="22"/>
        <end position="350"/>
    </location>
</feature>
<dbReference type="InterPro" id="IPR050700">
    <property type="entry name" value="YIM1/Zinc_Alcohol_DH_Fams"/>
</dbReference>
<organism evidence="2 3">
    <name type="scientific">Melanomma pulvis-pyrius CBS 109.77</name>
    <dbReference type="NCBI Taxonomy" id="1314802"/>
    <lineage>
        <taxon>Eukaryota</taxon>
        <taxon>Fungi</taxon>
        <taxon>Dikarya</taxon>
        <taxon>Ascomycota</taxon>
        <taxon>Pezizomycotina</taxon>
        <taxon>Dothideomycetes</taxon>
        <taxon>Pleosporomycetidae</taxon>
        <taxon>Pleosporales</taxon>
        <taxon>Melanommataceae</taxon>
        <taxon>Melanomma</taxon>
    </lineage>
</organism>
<dbReference type="Pfam" id="PF08240">
    <property type="entry name" value="ADH_N"/>
    <property type="match status" value="1"/>
</dbReference>
<dbReference type="Gene3D" id="3.90.180.10">
    <property type="entry name" value="Medium-chain alcohol dehydrogenases, catalytic domain"/>
    <property type="match status" value="1"/>
</dbReference>
<dbReference type="InterPro" id="IPR013154">
    <property type="entry name" value="ADH-like_N"/>
</dbReference>
<protein>
    <submittedName>
        <fullName evidence="2">GroES-like protein</fullName>
    </submittedName>
</protein>
<dbReference type="GO" id="GO:0005739">
    <property type="term" value="C:mitochondrion"/>
    <property type="evidence" value="ECO:0007669"/>
    <property type="project" value="TreeGrafter"/>
</dbReference>
<dbReference type="Gene3D" id="3.40.50.720">
    <property type="entry name" value="NAD(P)-binding Rossmann-like Domain"/>
    <property type="match status" value="1"/>
</dbReference>
<dbReference type="AlphaFoldDB" id="A0A6A6WUP3"/>
<evidence type="ECO:0000313" key="2">
    <source>
        <dbReference type="EMBL" id="KAF2787822.1"/>
    </source>
</evidence>
<dbReference type="PANTHER" id="PTHR11695">
    <property type="entry name" value="ALCOHOL DEHYDROGENASE RELATED"/>
    <property type="match status" value="1"/>
</dbReference>
<dbReference type="EMBL" id="MU002275">
    <property type="protein sequence ID" value="KAF2787822.1"/>
    <property type="molecule type" value="Genomic_DNA"/>
</dbReference>
<dbReference type="SUPFAM" id="SSF50129">
    <property type="entry name" value="GroES-like"/>
    <property type="match status" value="1"/>
</dbReference>
<dbReference type="OrthoDB" id="201656at2759"/>
<dbReference type="InterPro" id="IPR011032">
    <property type="entry name" value="GroES-like_sf"/>
</dbReference>